<dbReference type="Pfam" id="PF02674">
    <property type="entry name" value="Colicin_V"/>
    <property type="match status" value="1"/>
</dbReference>
<evidence type="ECO:0000256" key="1">
    <source>
        <dbReference type="ARBA" id="ARBA00004141"/>
    </source>
</evidence>
<keyword evidence="7" id="KW-0378">Hydrolase</keyword>
<accession>A0A1P8THP4</accession>
<protein>
    <submittedName>
        <fullName evidence="6">Colicin V synthesis protein</fullName>
    </submittedName>
    <submittedName>
        <fullName evidence="7">MarP family serine protease</fullName>
    </submittedName>
</protein>
<dbReference type="EMBL" id="CP065959">
    <property type="protein sequence ID" value="QQC90553.1"/>
    <property type="molecule type" value="Genomic_DNA"/>
</dbReference>
<comment type="subcellular location">
    <subcellularLocation>
        <location evidence="1">Membrane</location>
        <topology evidence="1">Multi-pass membrane protein</topology>
    </subcellularLocation>
</comment>
<dbReference type="InterPro" id="IPR043504">
    <property type="entry name" value="Peptidase_S1_PA_chymotrypsin"/>
</dbReference>
<keyword evidence="7" id="KW-0645">Protease</keyword>
<evidence type="ECO:0000256" key="3">
    <source>
        <dbReference type="ARBA" id="ARBA00022989"/>
    </source>
</evidence>
<evidence type="ECO:0000313" key="8">
    <source>
        <dbReference type="Proteomes" id="UP000187191"/>
    </source>
</evidence>
<dbReference type="AlphaFoldDB" id="A0A1P8THP4"/>
<dbReference type="OrthoDB" id="9766361at2"/>
<dbReference type="InterPro" id="IPR001940">
    <property type="entry name" value="Peptidase_S1C"/>
</dbReference>
<keyword evidence="8" id="KW-1185">Reference proteome</keyword>
<dbReference type="InterPro" id="IPR003825">
    <property type="entry name" value="Colicin-V_CvpA"/>
</dbReference>
<feature type="transmembrane region" description="Helical" evidence="5">
    <location>
        <begin position="108"/>
        <end position="131"/>
    </location>
</feature>
<name>A0A1P8THP4_9ACTN</name>
<dbReference type="Proteomes" id="UP000187191">
    <property type="component" value="Chromosome"/>
</dbReference>
<dbReference type="NCBIfam" id="NF033740">
    <property type="entry name" value="MarP_fam_protase"/>
    <property type="match status" value="1"/>
</dbReference>
<evidence type="ECO:0000313" key="7">
    <source>
        <dbReference type="EMBL" id="QQC90553.1"/>
    </source>
</evidence>
<dbReference type="EMBL" id="CP015588">
    <property type="protein sequence ID" value="APY87161.1"/>
    <property type="molecule type" value="Genomic_DNA"/>
</dbReference>
<dbReference type="InterPro" id="IPR047680">
    <property type="entry name" value="MarP-like"/>
</dbReference>
<feature type="transmembrane region" description="Helical" evidence="5">
    <location>
        <begin position="64"/>
        <end position="83"/>
    </location>
</feature>
<evidence type="ECO:0000313" key="9">
    <source>
        <dbReference type="Proteomes" id="UP000596130"/>
    </source>
</evidence>
<evidence type="ECO:0000313" key="6">
    <source>
        <dbReference type="EMBL" id="APY87161.1"/>
    </source>
</evidence>
<sequence length="401" mass="42680">MNVLDVLLLLAAVWFAVVGYRQGFVVGILSVIGFLGGGLIAVYLLPIVWDALKDDDAAGVSTTAAVVAVVIVIVCASIGQAFTTHLGNKLRRYITWQPARALDATGGALVNVVAMLLVAWLIGSALAGTTLPTVGKEVRNSKVLLGVSRALPGQADTWFNDFSSVLAQNGFPQVFSPFSNEPITEVRPPDPKLAKSKVATTAKRSIVKVRGEAHSCGKVLEGTGFVFAERRVMTNAHVVGGVDEPTVQIGDTNQTYDAKVVLYDWERDIAVLDVPTLKAPALKFTSEDASSGAGAIVAGFPEDGPYDVRPARVRGRIQAKGPDIYHRGTVRRDVYSLYATVRQGNSGGPLLTPDGKVYGVIFAKSLDDPDTGYALTVDEVREDIERGRTANQEVDSQGCAL</sequence>
<dbReference type="Gene3D" id="2.40.10.10">
    <property type="entry name" value="Trypsin-like serine proteases"/>
    <property type="match status" value="2"/>
</dbReference>
<dbReference type="GO" id="GO:0006508">
    <property type="term" value="P:proteolysis"/>
    <property type="evidence" value="ECO:0007669"/>
    <property type="project" value="UniProtKB-KW"/>
</dbReference>
<reference evidence="7 9" key="2">
    <citation type="submission" date="2020-12" db="EMBL/GenBank/DDBJ databases">
        <title>Identification and biosynthesis of polyene macrolides produced by Streptomyces alfalfae Men-myco-93-63.</title>
        <authorList>
            <person name="Liu D."/>
            <person name="Li Y."/>
            <person name="Liu L."/>
            <person name="Han X."/>
            <person name="Shen F."/>
        </authorList>
    </citation>
    <scope>NUCLEOTIDE SEQUENCE [LARGE SCALE GENOMIC DNA]</scope>
    <source>
        <strain evidence="7 9">Men-myco-93-63</strain>
    </source>
</reference>
<dbReference type="PRINTS" id="PR00834">
    <property type="entry name" value="PROTEASES2C"/>
</dbReference>
<gene>
    <name evidence="6" type="ORF">A7J05_16740</name>
    <name evidence="7" type="ORF">I8755_20695</name>
</gene>
<evidence type="ECO:0000256" key="4">
    <source>
        <dbReference type="ARBA" id="ARBA00023136"/>
    </source>
</evidence>
<keyword evidence="3 5" id="KW-1133">Transmembrane helix</keyword>
<dbReference type="GO" id="GO:0004252">
    <property type="term" value="F:serine-type endopeptidase activity"/>
    <property type="evidence" value="ECO:0007669"/>
    <property type="project" value="InterPro"/>
</dbReference>
<dbReference type="Pfam" id="PF13365">
    <property type="entry name" value="Trypsin_2"/>
    <property type="match status" value="1"/>
</dbReference>
<organism evidence="7 9">
    <name type="scientific">Streptomyces alfalfae</name>
    <dbReference type="NCBI Taxonomy" id="1642299"/>
    <lineage>
        <taxon>Bacteria</taxon>
        <taxon>Bacillati</taxon>
        <taxon>Actinomycetota</taxon>
        <taxon>Actinomycetes</taxon>
        <taxon>Kitasatosporales</taxon>
        <taxon>Streptomycetaceae</taxon>
        <taxon>Streptomyces</taxon>
    </lineage>
</organism>
<evidence type="ECO:0000256" key="2">
    <source>
        <dbReference type="ARBA" id="ARBA00022692"/>
    </source>
</evidence>
<feature type="transmembrane region" description="Helical" evidence="5">
    <location>
        <begin position="31"/>
        <end position="52"/>
    </location>
</feature>
<evidence type="ECO:0000256" key="5">
    <source>
        <dbReference type="SAM" id="Phobius"/>
    </source>
</evidence>
<dbReference type="InterPro" id="IPR009003">
    <property type="entry name" value="Peptidase_S1_PA"/>
</dbReference>
<dbReference type="GO" id="GO:0009403">
    <property type="term" value="P:toxin biosynthetic process"/>
    <property type="evidence" value="ECO:0007669"/>
    <property type="project" value="InterPro"/>
</dbReference>
<proteinExistence type="predicted"/>
<dbReference type="GO" id="GO:0016020">
    <property type="term" value="C:membrane"/>
    <property type="evidence" value="ECO:0007669"/>
    <property type="project" value="UniProtKB-SubCell"/>
</dbReference>
<keyword evidence="4 5" id="KW-0472">Membrane</keyword>
<dbReference type="SUPFAM" id="SSF50494">
    <property type="entry name" value="Trypsin-like serine proteases"/>
    <property type="match status" value="1"/>
</dbReference>
<dbReference type="PANTHER" id="PTHR43019:SF23">
    <property type="entry name" value="PROTEASE DO-LIKE 5, CHLOROPLASTIC"/>
    <property type="match status" value="1"/>
</dbReference>
<dbReference type="Proteomes" id="UP000596130">
    <property type="component" value="Chromosome"/>
</dbReference>
<keyword evidence="2 5" id="KW-0812">Transmembrane</keyword>
<dbReference type="RefSeq" id="WP_062774768.1">
    <property type="nucleotide sequence ID" value="NZ_CP015588.1"/>
</dbReference>
<dbReference type="PANTHER" id="PTHR43019">
    <property type="entry name" value="SERINE ENDOPROTEASE DEGS"/>
    <property type="match status" value="1"/>
</dbReference>
<dbReference type="KEGG" id="ssia:A7J05_16740"/>
<reference evidence="6 8" key="1">
    <citation type="submission" date="2016-05" db="EMBL/GenBank/DDBJ databases">
        <authorList>
            <person name="Gu J."/>
        </authorList>
    </citation>
    <scope>NUCLEOTIDE SEQUENCE [LARGE SCALE GENOMIC DNA]</scope>
    <source>
        <strain evidence="6 8">ACCC40021</strain>
    </source>
</reference>